<dbReference type="AlphaFoldDB" id="A0A6P6S017"/>
<reference evidence="3" key="1">
    <citation type="submission" date="2025-08" db="UniProtKB">
        <authorList>
            <consortium name="RefSeq"/>
        </authorList>
    </citation>
    <scope>IDENTIFICATION</scope>
</reference>
<evidence type="ECO:0000256" key="1">
    <source>
        <dbReference type="SAM" id="MobiDB-lite"/>
    </source>
</evidence>
<proteinExistence type="predicted"/>
<evidence type="ECO:0000313" key="3">
    <source>
        <dbReference type="RefSeq" id="XP_026193458.1"/>
    </source>
</evidence>
<gene>
    <name evidence="3" type="primary">LOC34619752</name>
</gene>
<evidence type="ECO:0000313" key="2">
    <source>
        <dbReference type="Proteomes" id="UP000515125"/>
    </source>
</evidence>
<organism evidence="2 3">
    <name type="scientific">Cyclospora cayetanensis</name>
    <dbReference type="NCBI Taxonomy" id="88456"/>
    <lineage>
        <taxon>Eukaryota</taxon>
        <taxon>Sar</taxon>
        <taxon>Alveolata</taxon>
        <taxon>Apicomplexa</taxon>
        <taxon>Conoidasida</taxon>
        <taxon>Coccidia</taxon>
        <taxon>Eucoccidiorida</taxon>
        <taxon>Eimeriorina</taxon>
        <taxon>Eimeriidae</taxon>
        <taxon>Cyclospora</taxon>
    </lineage>
</organism>
<keyword evidence="2" id="KW-1185">Reference proteome</keyword>
<dbReference type="Proteomes" id="UP000515125">
    <property type="component" value="Unplaced"/>
</dbReference>
<feature type="region of interest" description="Disordered" evidence="1">
    <location>
        <begin position="198"/>
        <end position="219"/>
    </location>
</feature>
<dbReference type="OrthoDB" id="346922at2759"/>
<name>A0A6P6S017_9EIME</name>
<accession>A0A6P6S017</accession>
<dbReference type="GeneID" id="34619752"/>
<dbReference type="RefSeq" id="XP_026193458.1">
    <property type="nucleotide sequence ID" value="XM_026337673.1"/>
</dbReference>
<protein>
    <submittedName>
        <fullName evidence="3">Uncharacterized protein LOC34619752</fullName>
    </submittedName>
</protein>
<sequence length="1129" mass="123782">MKRADMNYLLTAGVASLSFIAGSDILSAQKEDYGSAAANIEGRSRFQDELKLYLPGSALRTPKGRDLMEPSSAATAESNMRVLLDVLGDTELLAAIQGVKQQTCAELQATTCQEHLKEISCDKLDIAELLNKLIDADNQINSATGGSPGCSEALRKGLSLLNLAAITTPLRQFQANQAAGPLPALESVFSILNLAPPDNRGSSSESTDADNPRGSSQDQETQFIELAMQTFPGSYLWMAGASGPLAEVNAVEYLNELKYMLSSDQLEFAIPLELHAGGASNHKRLCMSFRKSRDSTWTTNISCRFEDTVLANLEERSTGTPEKPVEVSLIESAWATSGSKAVQQLPAYKNTQLAFKLIALRAGSTEAAASLLVDAEMWWNLMYLVDTRTEKQIADGYLSGKQCSKFRPHVCAKALKKASTREINAAYEDSVSCSSKWKDASRVQLKCDSKTLLMQCAAEANLYALFDSGLADTVKTFMSALAKKAVCDDNTKSCSKKKVAKQTPLAYLGAHSDSMSLSSMHGPFAESLLRAFIFLSGNYWKKAKDIVEGVDAVDNMLSGVASLIPSRKTSVLLSRWLPRTVETLAKKFMARKYSKRHLRFLSSKLPQNFYIKLQECIDFLVHPLVFLHLNQLSFSRSELSGSRNNSGGLSERLDELIGQAAKGGLPQTLKERLQPSASTTVDITENNPVHITPPNPGTWQEVLKLVVLDRIAEWIEYPESQEQIRRECTGGKKSNIVALMRDSFELLKTSESENLTLTGKVPNPSDTSIGKPNVFKHLLAKVLRLPPYKSQHHLFTAVNVKIPDALKAVRILLDVYLQHKGVFQNEQVFIHAVIDLFAHYEQKCRLPSRGLLGANSFAMILRGDDFGIKLFSQLLPKSQKDMLKRAKYGSPTVFTSQMQLTGSLLSASGHAGLGIFLHAQAAYFGEMIRKWIVARQQDRKREIISWLTLGAFFASSFIQVAQEVSVPQGLQNQTGSVNVSHCPPMGVCLDSNGDAFVADSIDSPVVNALHIVLKTGLMASISIFATPVVAVYNIAVSNFQILSRLEMALGQFTKTIVKKISQSKTVKQFMSRFKKEEVVRKAKPIAEAAEGSSLGNNVEQSVTAFFEGHATSTCRGIWKSHTCSAAKRH</sequence>